<evidence type="ECO:0000313" key="1">
    <source>
        <dbReference type="EMBL" id="MRW84581.1"/>
    </source>
</evidence>
<organism evidence="1 2">
    <name type="scientific">Duganella aquatilis</name>
    <dbReference type="NCBI Taxonomy" id="2666082"/>
    <lineage>
        <taxon>Bacteria</taxon>
        <taxon>Pseudomonadati</taxon>
        <taxon>Pseudomonadota</taxon>
        <taxon>Betaproteobacteria</taxon>
        <taxon>Burkholderiales</taxon>
        <taxon>Oxalobacteraceae</taxon>
        <taxon>Telluria group</taxon>
        <taxon>Duganella</taxon>
    </lineage>
</organism>
<reference evidence="1 2" key="1">
    <citation type="submission" date="2019-11" db="EMBL/GenBank/DDBJ databases">
        <title>Novel species isolated from a subtropical stream in China.</title>
        <authorList>
            <person name="Lu H."/>
        </authorList>
    </citation>
    <scope>NUCLEOTIDE SEQUENCE [LARGE SCALE GENOMIC DNA]</scope>
    <source>
        <strain evidence="1 2">FT26W</strain>
    </source>
</reference>
<keyword evidence="2" id="KW-1185">Reference proteome</keyword>
<gene>
    <name evidence="1" type="ORF">GJ698_10840</name>
</gene>
<protein>
    <submittedName>
        <fullName evidence="1">Uncharacterized protein</fullName>
    </submittedName>
</protein>
<sequence>MRRPSDLPLATYQTGGEFAMIKFVAEAGAIDDSPTPSERSPP</sequence>
<dbReference type="Proteomes" id="UP000439986">
    <property type="component" value="Unassembled WGS sequence"/>
</dbReference>
<dbReference type="EMBL" id="WKJL01000006">
    <property type="protein sequence ID" value="MRW84581.1"/>
    <property type="molecule type" value="Genomic_DNA"/>
</dbReference>
<evidence type="ECO:0000313" key="2">
    <source>
        <dbReference type="Proteomes" id="UP000439986"/>
    </source>
</evidence>
<dbReference type="Gene3D" id="3.20.20.70">
    <property type="entry name" value="Aldolase class I"/>
    <property type="match status" value="1"/>
</dbReference>
<proteinExistence type="predicted"/>
<dbReference type="AlphaFoldDB" id="A0A844D0V1"/>
<comment type="caution">
    <text evidence="1">The sequence shown here is derived from an EMBL/GenBank/DDBJ whole genome shotgun (WGS) entry which is preliminary data.</text>
</comment>
<dbReference type="SUPFAM" id="SSF51569">
    <property type="entry name" value="Aldolase"/>
    <property type="match status" value="1"/>
</dbReference>
<dbReference type="InterPro" id="IPR013785">
    <property type="entry name" value="Aldolase_TIM"/>
</dbReference>
<name>A0A844D0V1_9BURK</name>
<accession>A0A844D0V1</accession>